<dbReference type="EMBL" id="KL584704">
    <property type="protein sequence ID" value="KEQ76168.1"/>
    <property type="molecule type" value="Genomic_DNA"/>
</dbReference>
<proteinExistence type="predicted"/>
<feature type="compositionally biased region" description="Basic and acidic residues" evidence="1">
    <location>
        <begin position="80"/>
        <end position="89"/>
    </location>
</feature>
<feature type="compositionally biased region" description="Basic and acidic residues" evidence="1">
    <location>
        <begin position="1"/>
        <end position="15"/>
    </location>
</feature>
<evidence type="ECO:0000313" key="2">
    <source>
        <dbReference type="EMBL" id="KEQ76168.1"/>
    </source>
</evidence>
<evidence type="ECO:0000313" key="3">
    <source>
        <dbReference type="Proteomes" id="UP000027730"/>
    </source>
</evidence>
<protein>
    <submittedName>
        <fullName evidence="2">Uncharacterized protein</fullName>
    </submittedName>
</protein>
<name>A0A074WSS3_9PEZI</name>
<evidence type="ECO:0000256" key="1">
    <source>
        <dbReference type="SAM" id="MobiDB-lite"/>
    </source>
</evidence>
<feature type="region of interest" description="Disordered" evidence="1">
    <location>
        <begin position="1"/>
        <end position="47"/>
    </location>
</feature>
<organism evidence="2 3">
    <name type="scientific">Aureobasidium namibiae CBS 147.97</name>
    <dbReference type="NCBI Taxonomy" id="1043004"/>
    <lineage>
        <taxon>Eukaryota</taxon>
        <taxon>Fungi</taxon>
        <taxon>Dikarya</taxon>
        <taxon>Ascomycota</taxon>
        <taxon>Pezizomycotina</taxon>
        <taxon>Dothideomycetes</taxon>
        <taxon>Dothideomycetidae</taxon>
        <taxon>Dothideales</taxon>
        <taxon>Saccotheciaceae</taxon>
        <taxon>Aureobasidium</taxon>
    </lineage>
</organism>
<gene>
    <name evidence="2" type="ORF">M436DRAFT_40119</name>
</gene>
<dbReference type="HOGENOM" id="CLU_1869973_0_0_1"/>
<dbReference type="RefSeq" id="XP_013430131.1">
    <property type="nucleotide sequence ID" value="XM_013574677.1"/>
</dbReference>
<feature type="non-terminal residue" evidence="2">
    <location>
        <position position="1"/>
    </location>
</feature>
<keyword evidence="3" id="KW-1185">Reference proteome</keyword>
<dbReference type="Proteomes" id="UP000027730">
    <property type="component" value="Unassembled WGS sequence"/>
</dbReference>
<dbReference type="AlphaFoldDB" id="A0A074WSS3"/>
<sequence length="137" mass="15623">TCNTAEREWSKEREKVRRRSTFEGNQLRHVRPRMMSKHPQPESSSFFSLRQNARLPVDTRALASLSCPKRLSGGPNKRQTSKDSGHQSDRGAIALNSNDKVQIQLLNRSRPCSTAKSRHALFHPSDLVSERVFREGL</sequence>
<feature type="region of interest" description="Disordered" evidence="1">
    <location>
        <begin position="66"/>
        <end position="94"/>
    </location>
</feature>
<dbReference type="OrthoDB" id="10566223at2759"/>
<reference evidence="2 3" key="1">
    <citation type="journal article" date="2014" name="BMC Genomics">
        <title>Genome sequencing of four Aureobasidium pullulans varieties: biotechnological potential, stress tolerance, and description of new species.</title>
        <authorList>
            <person name="Gostin Ar C."/>
            <person name="Ohm R.A."/>
            <person name="Kogej T."/>
            <person name="Sonjak S."/>
            <person name="Turk M."/>
            <person name="Zajc J."/>
            <person name="Zalar P."/>
            <person name="Grube M."/>
            <person name="Sun H."/>
            <person name="Han J."/>
            <person name="Sharma A."/>
            <person name="Chiniquy J."/>
            <person name="Ngan C.Y."/>
            <person name="Lipzen A."/>
            <person name="Barry K."/>
            <person name="Grigoriev I.V."/>
            <person name="Gunde-Cimerman N."/>
        </authorList>
    </citation>
    <scope>NUCLEOTIDE SEQUENCE [LARGE SCALE GENOMIC DNA]</scope>
    <source>
        <strain evidence="2 3">CBS 147.97</strain>
    </source>
</reference>
<accession>A0A074WSS3</accession>
<dbReference type="GeneID" id="25409326"/>